<keyword evidence="2" id="KW-1185">Reference proteome</keyword>
<dbReference type="AlphaFoldDB" id="A0AAD4EQG6"/>
<reference evidence="1" key="1">
    <citation type="submission" date="2023-02" db="EMBL/GenBank/DDBJ databases">
        <authorList>
            <person name="Palmer J.M."/>
        </authorList>
    </citation>
    <scope>NUCLEOTIDE SEQUENCE</scope>
    <source>
        <strain evidence="1">FW57</strain>
    </source>
</reference>
<organism evidence="1 2">
    <name type="scientific">Staphylotrichum longicolle</name>
    <dbReference type="NCBI Taxonomy" id="669026"/>
    <lineage>
        <taxon>Eukaryota</taxon>
        <taxon>Fungi</taxon>
        <taxon>Dikarya</taxon>
        <taxon>Ascomycota</taxon>
        <taxon>Pezizomycotina</taxon>
        <taxon>Sordariomycetes</taxon>
        <taxon>Sordariomycetidae</taxon>
        <taxon>Sordariales</taxon>
        <taxon>Chaetomiaceae</taxon>
        <taxon>Staphylotrichum</taxon>
    </lineage>
</organism>
<name>A0AAD4EQG6_9PEZI</name>
<dbReference type="Proteomes" id="UP001197093">
    <property type="component" value="Unassembled WGS sequence"/>
</dbReference>
<proteinExistence type="predicted"/>
<comment type="caution">
    <text evidence="1">The sequence shown here is derived from an EMBL/GenBank/DDBJ whole genome shotgun (WGS) entry which is preliminary data.</text>
</comment>
<evidence type="ECO:0000313" key="2">
    <source>
        <dbReference type="Proteomes" id="UP001197093"/>
    </source>
</evidence>
<dbReference type="EMBL" id="JAHCVI010000005">
    <property type="protein sequence ID" value="KAG7285471.1"/>
    <property type="molecule type" value="Genomic_DNA"/>
</dbReference>
<protein>
    <submittedName>
        <fullName evidence="1">Uncharacterized protein</fullName>
    </submittedName>
</protein>
<sequence length="85" mass="9749">MADIEGEVKYPAGFGMKDVVAWGSTGLVVHDEASQTVIKTPCWDDNELRLVREHGIRLEYVSNGNIRMFYHAHDQAEISFERRVR</sequence>
<accession>A0AAD4EQG6</accession>
<gene>
    <name evidence="1" type="ORF">NEMBOFW57_010099</name>
</gene>
<evidence type="ECO:0000313" key="1">
    <source>
        <dbReference type="EMBL" id="KAG7285471.1"/>
    </source>
</evidence>